<reference evidence="1 2" key="2">
    <citation type="submission" date="2018-11" db="EMBL/GenBank/DDBJ databases">
        <authorList>
            <consortium name="Pathogen Informatics"/>
        </authorList>
    </citation>
    <scope>NUCLEOTIDE SEQUENCE [LARGE SCALE GENOMIC DNA]</scope>
    <source>
        <strain evidence="1">Dakar</strain>
        <strain evidence="2">Dakar, Senegal</strain>
    </source>
</reference>
<dbReference type="Proteomes" id="UP000279833">
    <property type="component" value="Unassembled WGS sequence"/>
</dbReference>
<accession>A0A183KWL1</accession>
<protein>
    <submittedName>
        <fullName evidence="1 3">Uncharacterized protein</fullName>
    </submittedName>
</protein>
<reference evidence="3" key="1">
    <citation type="submission" date="2016-06" db="UniProtKB">
        <authorList>
            <consortium name="WormBaseParasite"/>
        </authorList>
    </citation>
    <scope>IDENTIFICATION</scope>
</reference>
<evidence type="ECO:0000313" key="2">
    <source>
        <dbReference type="Proteomes" id="UP000279833"/>
    </source>
</evidence>
<dbReference type="AlphaFoldDB" id="A0A183KWL1"/>
<proteinExistence type="predicted"/>
<organism evidence="3">
    <name type="scientific">Schistosoma curassoni</name>
    <dbReference type="NCBI Taxonomy" id="6186"/>
    <lineage>
        <taxon>Eukaryota</taxon>
        <taxon>Metazoa</taxon>
        <taxon>Spiralia</taxon>
        <taxon>Lophotrochozoa</taxon>
        <taxon>Platyhelminthes</taxon>
        <taxon>Trematoda</taxon>
        <taxon>Digenea</taxon>
        <taxon>Strigeidida</taxon>
        <taxon>Schistosomatoidea</taxon>
        <taxon>Schistosomatidae</taxon>
        <taxon>Schistosoma</taxon>
    </lineage>
</organism>
<dbReference type="WBParaSite" id="SCUD_0001945801-mRNA-1">
    <property type="protein sequence ID" value="SCUD_0001945801-mRNA-1"/>
    <property type="gene ID" value="SCUD_0001945801"/>
</dbReference>
<evidence type="ECO:0000313" key="1">
    <source>
        <dbReference type="EMBL" id="VDP69163.1"/>
    </source>
</evidence>
<sequence>MIQLMDLFRLPEINLLCSIIDVSRIIRIYFLALTNF</sequence>
<dbReference type="EMBL" id="UZAK01042539">
    <property type="protein sequence ID" value="VDP69163.1"/>
    <property type="molecule type" value="Genomic_DNA"/>
</dbReference>
<gene>
    <name evidence="1" type="ORF">SCUD_LOCUS19455</name>
</gene>
<keyword evidence="2" id="KW-1185">Reference proteome</keyword>
<evidence type="ECO:0000313" key="3">
    <source>
        <dbReference type="WBParaSite" id="SCUD_0001945801-mRNA-1"/>
    </source>
</evidence>
<name>A0A183KWL1_9TREM</name>